<dbReference type="Proteomes" id="UP000606786">
    <property type="component" value="Unassembled WGS sequence"/>
</dbReference>
<dbReference type="AlphaFoldDB" id="A0A811UZ20"/>
<organism evidence="1 2">
    <name type="scientific">Ceratitis capitata</name>
    <name type="common">Mediterranean fruit fly</name>
    <name type="synonym">Tephritis capitata</name>
    <dbReference type="NCBI Taxonomy" id="7213"/>
    <lineage>
        <taxon>Eukaryota</taxon>
        <taxon>Metazoa</taxon>
        <taxon>Ecdysozoa</taxon>
        <taxon>Arthropoda</taxon>
        <taxon>Hexapoda</taxon>
        <taxon>Insecta</taxon>
        <taxon>Pterygota</taxon>
        <taxon>Neoptera</taxon>
        <taxon>Endopterygota</taxon>
        <taxon>Diptera</taxon>
        <taxon>Brachycera</taxon>
        <taxon>Muscomorpha</taxon>
        <taxon>Tephritoidea</taxon>
        <taxon>Tephritidae</taxon>
        <taxon>Ceratitis</taxon>
        <taxon>Ceratitis</taxon>
    </lineage>
</organism>
<proteinExistence type="predicted"/>
<gene>
    <name evidence="1" type="ORF">CCAP1982_LOCUS12007</name>
</gene>
<comment type="caution">
    <text evidence="1">The sequence shown here is derived from an EMBL/GenBank/DDBJ whole genome shotgun (WGS) entry which is preliminary data.</text>
</comment>
<sequence length="73" mass="8087">MEIAKKFRSNTEAQQWRLVLVLHVASGKFKITNALSNGSSNCLVCKIPGTHPGYEIELFAIAFYTCKSAIGRK</sequence>
<keyword evidence="2" id="KW-1185">Reference proteome</keyword>
<dbReference type="EMBL" id="CAJHJT010000034">
    <property type="protein sequence ID" value="CAD7003558.1"/>
    <property type="molecule type" value="Genomic_DNA"/>
</dbReference>
<evidence type="ECO:0000313" key="1">
    <source>
        <dbReference type="EMBL" id="CAD7003558.1"/>
    </source>
</evidence>
<protein>
    <submittedName>
        <fullName evidence="1">(Mediterranean fruit fly) hypothetical protein</fullName>
    </submittedName>
</protein>
<name>A0A811UZ20_CERCA</name>
<evidence type="ECO:0000313" key="2">
    <source>
        <dbReference type="Proteomes" id="UP000606786"/>
    </source>
</evidence>
<accession>A0A811UZ20</accession>
<reference evidence="1" key="1">
    <citation type="submission" date="2020-11" db="EMBL/GenBank/DDBJ databases">
        <authorList>
            <person name="Whitehead M."/>
        </authorList>
    </citation>
    <scope>NUCLEOTIDE SEQUENCE</scope>
    <source>
        <strain evidence="1">EGII</strain>
    </source>
</reference>